<keyword evidence="4" id="KW-1185">Reference proteome</keyword>
<feature type="transmembrane region" description="Helical" evidence="1">
    <location>
        <begin position="86"/>
        <end position="105"/>
    </location>
</feature>
<dbReference type="EMBL" id="SODV01000002">
    <property type="protein sequence ID" value="TDW97234.1"/>
    <property type="molecule type" value="Genomic_DNA"/>
</dbReference>
<dbReference type="PANTHER" id="PTHR30273">
    <property type="entry name" value="PERIPLASMIC SIGNAL SENSOR AND SIGMA FACTOR ACTIVATOR FECR-RELATED"/>
    <property type="match status" value="1"/>
</dbReference>
<proteinExistence type="predicted"/>
<keyword evidence="1" id="KW-0812">Transmembrane</keyword>
<dbReference type="Pfam" id="PF04773">
    <property type="entry name" value="FecR"/>
    <property type="match status" value="1"/>
</dbReference>
<dbReference type="AlphaFoldDB" id="A0A4R8DIT9"/>
<dbReference type="GO" id="GO:0016989">
    <property type="term" value="F:sigma factor antagonist activity"/>
    <property type="evidence" value="ECO:0007669"/>
    <property type="project" value="TreeGrafter"/>
</dbReference>
<keyword evidence="1" id="KW-1133">Transmembrane helix</keyword>
<dbReference type="InterPro" id="IPR012373">
    <property type="entry name" value="Ferrdict_sens_TM"/>
</dbReference>
<dbReference type="PIRSF" id="PIRSF018266">
    <property type="entry name" value="FecR"/>
    <property type="match status" value="1"/>
</dbReference>
<dbReference type="Gene3D" id="3.55.50.30">
    <property type="match status" value="1"/>
</dbReference>
<dbReference type="PANTHER" id="PTHR30273:SF2">
    <property type="entry name" value="PROTEIN FECR"/>
    <property type="match status" value="1"/>
</dbReference>
<evidence type="ECO:0000256" key="1">
    <source>
        <dbReference type="SAM" id="Phobius"/>
    </source>
</evidence>
<keyword evidence="1" id="KW-0472">Membrane</keyword>
<dbReference type="Proteomes" id="UP000294498">
    <property type="component" value="Unassembled WGS sequence"/>
</dbReference>
<gene>
    <name evidence="3" type="ORF">EDB95_5080</name>
</gene>
<accession>A0A4R8DIT9</accession>
<comment type="caution">
    <text evidence="3">The sequence shown here is derived from an EMBL/GenBank/DDBJ whole genome shotgun (WGS) entry which is preliminary data.</text>
</comment>
<feature type="domain" description="FecR protein" evidence="2">
    <location>
        <begin position="129"/>
        <end position="211"/>
    </location>
</feature>
<dbReference type="InterPro" id="IPR006860">
    <property type="entry name" value="FecR"/>
</dbReference>
<dbReference type="Gene3D" id="2.60.120.1440">
    <property type="match status" value="1"/>
</dbReference>
<sequence>MGSPVSVVVHVMDFETFCKYMKGGCSPAERARFEQWWSEHPREVDAWFERVWAEQPEHNTRERAEIWEHVKPGEERRGYFRGRRGGFFRWAAVAALVIGLCGYLLTRHRHEAAPVTLSWATLTNDSAKPRHYLLPDSTGVWLNGHSSLAYNNRDRRTRLSGEAFFTVRKDPARPFSVEVPGMVTKVLGTSFNIDAYPGERAVHLALVQGAVGVWAGRDSIVLKPGDMVTLGARGLVKGRFAVNDVSAWTQGKLVLDQVDLTDVMRRITLQTGVTVDIDPRVARRSLKISGIYDMKSVGNILASIAFVHSLRVIRRQKDHYYLNY</sequence>
<name>A0A4R8DIT9_9BACT</name>
<evidence type="ECO:0000313" key="4">
    <source>
        <dbReference type="Proteomes" id="UP000294498"/>
    </source>
</evidence>
<evidence type="ECO:0000313" key="3">
    <source>
        <dbReference type="EMBL" id="TDW97234.1"/>
    </source>
</evidence>
<reference evidence="3 4" key="1">
    <citation type="submission" date="2019-03" db="EMBL/GenBank/DDBJ databases">
        <title>Genomic Encyclopedia of Type Strains, Phase IV (KMG-IV): sequencing the most valuable type-strain genomes for metagenomic binning, comparative biology and taxonomic classification.</title>
        <authorList>
            <person name="Goeker M."/>
        </authorList>
    </citation>
    <scope>NUCLEOTIDE SEQUENCE [LARGE SCALE GENOMIC DNA]</scope>
    <source>
        <strain evidence="3 4">DSM 100059</strain>
    </source>
</reference>
<organism evidence="3 4">
    <name type="scientific">Dinghuibacter silviterrae</name>
    <dbReference type="NCBI Taxonomy" id="1539049"/>
    <lineage>
        <taxon>Bacteria</taxon>
        <taxon>Pseudomonadati</taxon>
        <taxon>Bacteroidota</taxon>
        <taxon>Chitinophagia</taxon>
        <taxon>Chitinophagales</taxon>
        <taxon>Chitinophagaceae</taxon>
        <taxon>Dinghuibacter</taxon>
    </lineage>
</organism>
<evidence type="ECO:0000259" key="2">
    <source>
        <dbReference type="Pfam" id="PF04773"/>
    </source>
</evidence>
<protein>
    <submittedName>
        <fullName evidence="3">FecR family protein</fullName>
    </submittedName>
</protein>